<organism evidence="2">
    <name type="scientific">Kitasatospora camelliae</name>
    <dbReference type="NCBI Taxonomy" id="3156397"/>
    <lineage>
        <taxon>Bacteria</taxon>
        <taxon>Bacillati</taxon>
        <taxon>Actinomycetota</taxon>
        <taxon>Actinomycetes</taxon>
        <taxon>Kitasatosporales</taxon>
        <taxon>Streptomycetaceae</taxon>
        <taxon>Kitasatospora</taxon>
    </lineage>
</organism>
<dbReference type="EMBL" id="CP159872">
    <property type="protein sequence ID" value="XCM78984.1"/>
    <property type="molecule type" value="Genomic_DNA"/>
</dbReference>
<dbReference type="Gene3D" id="1.20.1290.10">
    <property type="entry name" value="AhpD-like"/>
    <property type="match status" value="1"/>
</dbReference>
<dbReference type="GO" id="GO:0051920">
    <property type="term" value="F:peroxiredoxin activity"/>
    <property type="evidence" value="ECO:0007669"/>
    <property type="project" value="InterPro"/>
</dbReference>
<evidence type="ECO:0000313" key="2">
    <source>
        <dbReference type="EMBL" id="XCM78984.1"/>
    </source>
</evidence>
<accession>A0AAU8JSZ0</accession>
<dbReference type="InterPro" id="IPR003779">
    <property type="entry name" value="CMD-like"/>
</dbReference>
<dbReference type="InterPro" id="IPR004675">
    <property type="entry name" value="AhpD_core"/>
</dbReference>
<dbReference type="NCBIfam" id="TIGR00778">
    <property type="entry name" value="ahpD_dom"/>
    <property type="match status" value="1"/>
</dbReference>
<protein>
    <submittedName>
        <fullName evidence="2">Carboxymuconolactone decarboxylase family protein</fullName>
    </submittedName>
</protein>
<dbReference type="KEGG" id="kcm:ABWK59_08595"/>
<dbReference type="SUPFAM" id="SSF69118">
    <property type="entry name" value="AhpD-like"/>
    <property type="match status" value="1"/>
</dbReference>
<dbReference type="RefSeq" id="WP_354639294.1">
    <property type="nucleotide sequence ID" value="NZ_CP159872.1"/>
</dbReference>
<name>A0AAU8JSZ0_9ACTN</name>
<evidence type="ECO:0000259" key="1">
    <source>
        <dbReference type="Pfam" id="PF02627"/>
    </source>
</evidence>
<sequence length="347" mass="35926">MPSPYRHTPGVPKNAATGLVARVYAQMAEDFLLADGPLMSLSPAPEVLAATWALLREAELAGEASRIEKEAAASAVSRVNRCPFCTEAHALLVHGAGDHRLAESVRTGAAPQDSGQAAVVAWAEATRSPGAPDLAAPPFPERLAPEFLGTALATHFINRMVTSLLDEPALLPGAVHRSQLVRRVAGRVVQRAARLLLAPGRSLELLGPEAESGPVPAWAGPGPIGRAYAALRAVGERGGRTLGAEGRAAVLAAVAAWDGTHPPLGGGRLESPLGGLGPDDRPAARLALLAALAPYRITDEQVAEWRERHGEAADGGELVRVLAFGAMAAVTRVEGWITAATLTAPSV</sequence>
<reference evidence="2" key="1">
    <citation type="submission" date="2024-06" db="EMBL/GenBank/DDBJ databases">
        <title>The genome sequences of Kitasatospora sp. strain HUAS MG31.</title>
        <authorList>
            <person name="Mo P."/>
        </authorList>
    </citation>
    <scope>NUCLEOTIDE SEQUENCE</scope>
    <source>
        <strain evidence="2">HUAS MG31</strain>
    </source>
</reference>
<dbReference type="Pfam" id="PF02627">
    <property type="entry name" value="CMD"/>
    <property type="match status" value="1"/>
</dbReference>
<gene>
    <name evidence="2" type="ORF">ABWK59_08595</name>
</gene>
<feature type="domain" description="Carboxymuconolactone decarboxylase-like" evidence="1">
    <location>
        <begin position="48"/>
        <end position="124"/>
    </location>
</feature>
<dbReference type="InterPro" id="IPR029032">
    <property type="entry name" value="AhpD-like"/>
</dbReference>
<dbReference type="AlphaFoldDB" id="A0AAU8JSZ0"/>
<proteinExistence type="predicted"/>